<evidence type="ECO:0000256" key="1">
    <source>
        <dbReference type="SAM" id="MobiDB-lite"/>
    </source>
</evidence>
<dbReference type="KEGG" id="nfl:COO91_10375"/>
<dbReference type="EMBL" id="CP024793">
    <property type="protein sequence ID" value="AUB44155.1"/>
    <property type="molecule type" value="Genomic_DNA"/>
</dbReference>
<feature type="region of interest" description="Disordered" evidence="1">
    <location>
        <begin position="82"/>
        <end position="116"/>
    </location>
</feature>
<dbReference type="AlphaFoldDB" id="A0A2K8TAQ0"/>
<geneLocation type="plasmid" evidence="3">
    <name>pnfsy08</name>
</geneLocation>
<organism evidence="2 3">
    <name type="scientific">Nostoc flagelliforme CCNUN1</name>
    <dbReference type="NCBI Taxonomy" id="2038116"/>
    <lineage>
        <taxon>Bacteria</taxon>
        <taxon>Bacillati</taxon>
        <taxon>Cyanobacteriota</taxon>
        <taxon>Cyanophyceae</taxon>
        <taxon>Nostocales</taxon>
        <taxon>Nostocaceae</taxon>
        <taxon>Nostoc</taxon>
    </lineage>
</organism>
<keyword evidence="2" id="KW-0614">Plasmid</keyword>
<dbReference type="RefSeq" id="WP_100903998.1">
    <property type="nucleotide sequence ID" value="NZ_CAWNNC010000009.1"/>
</dbReference>
<reference evidence="2 3" key="1">
    <citation type="submission" date="2017-11" db="EMBL/GenBank/DDBJ databases">
        <title>Complete genome of a free-living desiccation-tolerant cyanobacterium and its photosynthetic adaptation to extreme terrestrial habitat.</title>
        <authorList>
            <person name="Shang J."/>
        </authorList>
    </citation>
    <scope>NUCLEOTIDE SEQUENCE [LARGE SCALE GENOMIC DNA]</scope>
    <source>
        <strain evidence="2 3">CCNUN1</strain>
        <plasmid evidence="3">pnfsy08</plasmid>
    </source>
</reference>
<protein>
    <submittedName>
        <fullName evidence="2">Large exoprotein involved in heme utilization or adhesion</fullName>
    </submittedName>
</protein>
<accession>A0A2K8TAQ0</accession>
<evidence type="ECO:0000313" key="3">
    <source>
        <dbReference type="Proteomes" id="UP000232003"/>
    </source>
</evidence>
<dbReference type="Proteomes" id="UP000232003">
    <property type="component" value="Plasmid pNFSY08"/>
</dbReference>
<name>A0A2K8TAQ0_9NOSO</name>
<sequence length="251" mass="26694">MSERTADREQATININSKILTMSRNSNIRTNARGENVIGGNINIDTDFLIGFKNSDISANSTNFRGGNVRINAQGIFGTQFRDVPSDSTSDITATGASPEFSGSVELNTPGVDPNSGLVELPTIRKETEVAQVCDSPGYAQSSFIITGRGGLPPNPTKDILPPNAVEVDWVSLKPNSDANSWGRYADGGLRRSSNPPVTNRALTTTPERIVEASGWALNEKGEVVLTASVPAGGRGSWHKDVPCSVSQAHQ</sequence>
<proteinExistence type="predicted"/>
<gene>
    <name evidence="2" type="ORF">COO91_10375</name>
</gene>
<feature type="compositionally biased region" description="Polar residues" evidence="1">
    <location>
        <begin position="86"/>
        <end position="96"/>
    </location>
</feature>
<dbReference type="OrthoDB" id="475384at2"/>
<keyword evidence="3" id="KW-1185">Reference proteome</keyword>
<evidence type="ECO:0000313" key="2">
    <source>
        <dbReference type="EMBL" id="AUB44155.1"/>
    </source>
</evidence>